<feature type="chain" id="PRO_5011561112" evidence="3">
    <location>
        <begin position="18"/>
        <end position="251"/>
    </location>
</feature>
<dbReference type="EMBL" id="FORX01000016">
    <property type="protein sequence ID" value="SFK19641.1"/>
    <property type="molecule type" value="Genomic_DNA"/>
</dbReference>
<dbReference type="GO" id="GO:0120010">
    <property type="term" value="P:intermembrane phospholipid transfer"/>
    <property type="evidence" value="ECO:0007669"/>
    <property type="project" value="TreeGrafter"/>
</dbReference>
<protein>
    <submittedName>
        <fullName evidence="4">Phospholipid-binding lipoprotein MlaA</fullName>
    </submittedName>
</protein>
<name>A0A1I3XKS0_9BACT</name>
<reference evidence="5" key="1">
    <citation type="submission" date="2016-10" db="EMBL/GenBank/DDBJ databases">
        <authorList>
            <person name="Varghese N."/>
            <person name="Submissions S."/>
        </authorList>
    </citation>
    <scope>NUCLEOTIDE SEQUENCE [LARGE SCALE GENOMIC DNA]</scope>
    <source>
        <strain evidence="5">DSM 5918</strain>
    </source>
</reference>
<evidence type="ECO:0000256" key="3">
    <source>
        <dbReference type="SAM" id="SignalP"/>
    </source>
</evidence>
<dbReference type="RefSeq" id="WP_092377187.1">
    <property type="nucleotide sequence ID" value="NZ_FORX01000016.1"/>
</dbReference>
<proteinExistence type="inferred from homology"/>
<feature type="signal peptide" evidence="3">
    <location>
        <begin position="1"/>
        <end position="17"/>
    </location>
</feature>
<dbReference type="PANTHER" id="PTHR30035:SF3">
    <property type="entry name" value="INTERMEMBRANE PHOSPHOLIPID TRANSPORT SYSTEM LIPOPROTEIN MLAA"/>
    <property type="match status" value="1"/>
</dbReference>
<dbReference type="OrthoDB" id="9785326at2"/>
<gene>
    <name evidence="4" type="ORF">SAMN04488082_116111</name>
</gene>
<dbReference type="Proteomes" id="UP000198635">
    <property type="component" value="Unassembled WGS sequence"/>
</dbReference>
<dbReference type="AlphaFoldDB" id="A0A1I3XKS0"/>
<dbReference type="PRINTS" id="PR01805">
    <property type="entry name" value="VACJLIPOPROT"/>
</dbReference>
<comment type="similarity">
    <text evidence="1">Belongs to the MlaA family.</text>
</comment>
<evidence type="ECO:0000313" key="5">
    <source>
        <dbReference type="Proteomes" id="UP000198635"/>
    </source>
</evidence>
<dbReference type="GO" id="GO:0016020">
    <property type="term" value="C:membrane"/>
    <property type="evidence" value="ECO:0007669"/>
    <property type="project" value="InterPro"/>
</dbReference>
<evidence type="ECO:0000256" key="2">
    <source>
        <dbReference type="ARBA" id="ARBA00022729"/>
    </source>
</evidence>
<evidence type="ECO:0000256" key="1">
    <source>
        <dbReference type="ARBA" id="ARBA00010634"/>
    </source>
</evidence>
<organism evidence="4 5">
    <name type="scientific">Desulfomicrobium apsheronum</name>
    <dbReference type="NCBI Taxonomy" id="52560"/>
    <lineage>
        <taxon>Bacteria</taxon>
        <taxon>Pseudomonadati</taxon>
        <taxon>Thermodesulfobacteriota</taxon>
        <taxon>Desulfovibrionia</taxon>
        <taxon>Desulfovibrionales</taxon>
        <taxon>Desulfomicrobiaceae</taxon>
        <taxon>Desulfomicrobium</taxon>
    </lineage>
</organism>
<dbReference type="STRING" id="52560.SAMN04488082_116111"/>
<dbReference type="Pfam" id="PF04333">
    <property type="entry name" value="MlaA"/>
    <property type="match status" value="1"/>
</dbReference>
<keyword evidence="5" id="KW-1185">Reference proteome</keyword>
<evidence type="ECO:0000313" key="4">
    <source>
        <dbReference type="EMBL" id="SFK19641.1"/>
    </source>
</evidence>
<dbReference type="PROSITE" id="PS51257">
    <property type="entry name" value="PROKAR_LIPOPROTEIN"/>
    <property type="match status" value="1"/>
</dbReference>
<keyword evidence="4" id="KW-0449">Lipoprotein</keyword>
<sequence length="251" mass="28023">MRIFLLCLILFVSAGCATNGQHQPGPFEAPVHRGLPEDPTLERHFLVHDPWEGFNRNMYHFNAQLDRYVYLPVVRTYEAILPDSVQQGVSNVFNNLKEIPIFVNSVLQGKAKKASVSLGRFVFNTTIGLGGIIDVLGNGGIPQENEDFGQTLGFWGVPPGPYLVLPVFGPSGVRDTGGVFVDAAMTINPSYGLFQDMSWIARESVSTGVYGVKAVDARHQVKFRYYETGSPFEYQLVRFIYSKKRELDIDK</sequence>
<dbReference type="InterPro" id="IPR007428">
    <property type="entry name" value="MlaA"/>
</dbReference>
<dbReference type="PANTHER" id="PTHR30035">
    <property type="entry name" value="LIPOPROTEIN VACJ-RELATED"/>
    <property type="match status" value="1"/>
</dbReference>
<accession>A0A1I3XKS0</accession>
<keyword evidence="2 3" id="KW-0732">Signal</keyword>